<dbReference type="Proteomes" id="UP000311919">
    <property type="component" value="Unassembled WGS sequence"/>
</dbReference>
<keyword evidence="3" id="KW-1185">Reference proteome</keyword>
<accession>A0A4Z2DKS2</accession>
<proteinExistence type="predicted"/>
<feature type="compositionally biased region" description="Polar residues" evidence="1">
    <location>
        <begin position="84"/>
        <end position="104"/>
    </location>
</feature>
<organism evidence="2 3">
    <name type="scientific">Schistosoma japonicum</name>
    <name type="common">Blood fluke</name>
    <dbReference type="NCBI Taxonomy" id="6182"/>
    <lineage>
        <taxon>Eukaryota</taxon>
        <taxon>Metazoa</taxon>
        <taxon>Spiralia</taxon>
        <taxon>Lophotrochozoa</taxon>
        <taxon>Platyhelminthes</taxon>
        <taxon>Trematoda</taxon>
        <taxon>Digenea</taxon>
        <taxon>Strigeidida</taxon>
        <taxon>Schistosomatoidea</taxon>
        <taxon>Schistosomatidae</taxon>
        <taxon>Schistosoma</taxon>
    </lineage>
</organism>
<name>A0A4Z2DKS2_SCHJA</name>
<comment type="caution">
    <text evidence="2">The sequence shown here is derived from an EMBL/GenBank/DDBJ whole genome shotgun (WGS) entry which is preliminary data.</text>
</comment>
<gene>
    <name evidence="2" type="ORF">EWB00_011273</name>
</gene>
<evidence type="ECO:0000256" key="1">
    <source>
        <dbReference type="SAM" id="MobiDB-lite"/>
    </source>
</evidence>
<dbReference type="AlphaFoldDB" id="A0A4Z2DKS2"/>
<sequence length="153" mass="15827">MLRCKVEQGEAVSVPVLVYCMLYSHMKCNKLQVLQTVTLPNSLSIVSALSSVNGVLHSATVGISLEPAYTKLAYGNSDPGGVGVSTSSDTPVGVNGSTKTSSTGGLAANKPFFQRPAPVVTTSSTTTTSTKSDIPGKTDGGARDIVRNQVHLD</sequence>
<evidence type="ECO:0000313" key="3">
    <source>
        <dbReference type="Proteomes" id="UP000311919"/>
    </source>
</evidence>
<dbReference type="EMBL" id="SKCS01000095">
    <property type="protein sequence ID" value="TNN17144.1"/>
    <property type="molecule type" value="Genomic_DNA"/>
</dbReference>
<protein>
    <submittedName>
        <fullName evidence="2">Protein PRRC2C</fullName>
    </submittedName>
</protein>
<dbReference type="STRING" id="6182.A0A4Z2DKS2"/>
<evidence type="ECO:0000313" key="2">
    <source>
        <dbReference type="EMBL" id="TNN17144.1"/>
    </source>
</evidence>
<feature type="region of interest" description="Disordered" evidence="1">
    <location>
        <begin position="84"/>
        <end position="142"/>
    </location>
</feature>
<reference evidence="2 3" key="1">
    <citation type="submission" date="2019-03" db="EMBL/GenBank/DDBJ databases">
        <title>An improved genome assembly of the fluke Schistosoma japonicum.</title>
        <authorList>
            <person name="Hu W."/>
            <person name="Luo F."/>
            <person name="Yin M."/>
            <person name="Mo X."/>
            <person name="Sun C."/>
            <person name="Wu Q."/>
            <person name="Zhu B."/>
            <person name="Xiang M."/>
            <person name="Wang J."/>
            <person name="Wang Y."/>
            <person name="Zhang T."/>
            <person name="Xu B."/>
            <person name="Zheng H."/>
            <person name="Feng Z."/>
        </authorList>
    </citation>
    <scope>NUCLEOTIDE SEQUENCE [LARGE SCALE GENOMIC DNA]</scope>
    <source>
        <strain evidence="2">HuSjv2</strain>
        <tissue evidence="2">Worms</tissue>
    </source>
</reference>
<feature type="compositionally biased region" description="Low complexity" evidence="1">
    <location>
        <begin position="121"/>
        <end position="130"/>
    </location>
</feature>